<feature type="compositionally biased region" description="Basic and acidic residues" evidence="1">
    <location>
        <begin position="80"/>
        <end position="91"/>
    </location>
</feature>
<evidence type="ECO:0000313" key="2">
    <source>
        <dbReference type="EMBL" id="MBW0461950.1"/>
    </source>
</evidence>
<evidence type="ECO:0000256" key="1">
    <source>
        <dbReference type="SAM" id="MobiDB-lite"/>
    </source>
</evidence>
<feature type="region of interest" description="Disordered" evidence="1">
    <location>
        <begin position="1"/>
        <end position="97"/>
    </location>
</feature>
<gene>
    <name evidence="2" type="ORF">O181_001665</name>
</gene>
<comment type="caution">
    <text evidence="2">The sequence shown here is derived from an EMBL/GenBank/DDBJ whole genome shotgun (WGS) entry which is preliminary data.</text>
</comment>
<keyword evidence="3" id="KW-1185">Reference proteome</keyword>
<dbReference type="EMBL" id="AVOT02000246">
    <property type="protein sequence ID" value="MBW0461950.1"/>
    <property type="molecule type" value="Genomic_DNA"/>
</dbReference>
<dbReference type="Proteomes" id="UP000765509">
    <property type="component" value="Unassembled WGS sequence"/>
</dbReference>
<organism evidence="2 3">
    <name type="scientific">Austropuccinia psidii MF-1</name>
    <dbReference type="NCBI Taxonomy" id="1389203"/>
    <lineage>
        <taxon>Eukaryota</taxon>
        <taxon>Fungi</taxon>
        <taxon>Dikarya</taxon>
        <taxon>Basidiomycota</taxon>
        <taxon>Pucciniomycotina</taxon>
        <taxon>Pucciniomycetes</taxon>
        <taxon>Pucciniales</taxon>
        <taxon>Sphaerophragmiaceae</taxon>
        <taxon>Austropuccinia</taxon>
    </lineage>
</organism>
<sequence>MAMARGHLSLGQLSPMGFKRQKKNPPNPPQQDTPIPHMPCEKTPWQPTSGLSGTQWSEDLFPKPSQYDEPPIPGQSQPSEPHEDTLTHEPEPELALMQSMEEPFGKSPHHCFHSSQLFLTPPPPI</sequence>
<dbReference type="AlphaFoldDB" id="A0A9Q3GC23"/>
<accession>A0A9Q3GC23</accession>
<proteinExistence type="predicted"/>
<name>A0A9Q3GC23_9BASI</name>
<protein>
    <submittedName>
        <fullName evidence="2">Uncharacterized protein</fullName>
    </submittedName>
</protein>
<reference evidence="2" key="1">
    <citation type="submission" date="2021-03" db="EMBL/GenBank/DDBJ databases">
        <title>Draft genome sequence of rust myrtle Austropuccinia psidii MF-1, a brazilian biotype.</title>
        <authorList>
            <person name="Quecine M.C."/>
            <person name="Pachon D.M.R."/>
            <person name="Bonatelli M.L."/>
            <person name="Correr F.H."/>
            <person name="Franceschini L.M."/>
            <person name="Leite T.F."/>
            <person name="Margarido G.R.A."/>
            <person name="Almeida C.A."/>
            <person name="Ferrarezi J.A."/>
            <person name="Labate C.A."/>
        </authorList>
    </citation>
    <scope>NUCLEOTIDE SEQUENCE</scope>
    <source>
        <strain evidence="2">MF-1</strain>
    </source>
</reference>
<evidence type="ECO:0000313" key="3">
    <source>
        <dbReference type="Proteomes" id="UP000765509"/>
    </source>
</evidence>
<feature type="compositionally biased region" description="Polar residues" evidence="1">
    <location>
        <begin position="45"/>
        <end position="57"/>
    </location>
</feature>